<dbReference type="Pfam" id="PF00622">
    <property type="entry name" value="SPRY"/>
    <property type="match status" value="1"/>
</dbReference>
<dbReference type="InterPro" id="IPR043136">
    <property type="entry name" value="B30.2/SPRY_sf"/>
</dbReference>
<comment type="similarity">
    <text evidence="4">Belongs to the TRIM/RBCC family.</text>
</comment>
<dbReference type="GeneID" id="110070160"/>
<evidence type="ECO:0000256" key="5">
    <source>
        <dbReference type="ARBA" id="ARBA00009651"/>
    </source>
</evidence>
<evidence type="ECO:0000256" key="8">
    <source>
        <dbReference type="ARBA" id="ARBA00022679"/>
    </source>
</evidence>
<dbReference type="SMART" id="SM00184">
    <property type="entry name" value="RING"/>
    <property type="match status" value="1"/>
</dbReference>
<evidence type="ECO:0000256" key="4">
    <source>
        <dbReference type="ARBA" id="ARBA00008518"/>
    </source>
</evidence>
<evidence type="ECO:0000313" key="21">
    <source>
        <dbReference type="Proteomes" id="UP001652642"/>
    </source>
</evidence>
<dbReference type="CDD" id="cd19762">
    <property type="entry name" value="Bbox2_TRIM7-like"/>
    <property type="match status" value="1"/>
</dbReference>
<protein>
    <recommendedName>
        <fullName evidence="6">RING-type E3 ubiquitin transferase</fullName>
        <ecNumber evidence="6">2.3.2.27</ecNumber>
    </recommendedName>
</protein>
<dbReference type="RefSeq" id="XP_072844826.1">
    <property type="nucleotide sequence ID" value="XM_072988725.1"/>
</dbReference>
<comment type="subcellular location">
    <subcellularLocation>
        <location evidence="2">Cytoplasm</location>
    </subcellularLocation>
</comment>
<evidence type="ECO:0000256" key="2">
    <source>
        <dbReference type="ARBA" id="ARBA00004496"/>
    </source>
</evidence>
<dbReference type="PROSITE" id="PS00518">
    <property type="entry name" value="ZF_RING_1"/>
    <property type="match status" value="1"/>
</dbReference>
<dbReference type="InterPro" id="IPR001841">
    <property type="entry name" value="Znf_RING"/>
</dbReference>
<dbReference type="EC" id="2.3.2.27" evidence="6"/>
<gene>
    <name evidence="22" type="primary">LOC110070160</name>
</gene>
<evidence type="ECO:0000256" key="10">
    <source>
        <dbReference type="ARBA" id="ARBA00022723"/>
    </source>
</evidence>
<dbReference type="Pfam" id="PF00643">
    <property type="entry name" value="zf-B_box"/>
    <property type="match status" value="1"/>
</dbReference>
<dbReference type="PROSITE" id="PS50089">
    <property type="entry name" value="ZF_RING_2"/>
    <property type="match status" value="1"/>
</dbReference>
<evidence type="ECO:0000259" key="18">
    <source>
        <dbReference type="PROSITE" id="PS50089"/>
    </source>
</evidence>
<dbReference type="PRINTS" id="PR01406">
    <property type="entry name" value="BBOXZNFINGER"/>
</dbReference>
<proteinExistence type="inferred from homology"/>
<keyword evidence="10" id="KW-0479">Metal-binding</keyword>
<dbReference type="Pfam" id="PF15227">
    <property type="entry name" value="zf-C3HC4_4"/>
    <property type="match status" value="1"/>
</dbReference>
<dbReference type="SMART" id="SM00336">
    <property type="entry name" value="BBOX"/>
    <property type="match status" value="1"/>
</dbReference>
<dbReference type="SUPFAM" id="SSF49899">
    <property type="entry name" value="Concanavalin A-like lectins/glucanases"/>
    <property type="match status" value="1"/>
</dbReference>
<dbReference type="Gene3D" id="3.30.40.10">
    <property type="entry name" value="Zinc/RING finger domain, C3HC4 (zinc finger)"/>
    <property type="match status" value="1"/>
</dbReference>
<keyword evidence="7" id="KW-0963">Cytoplasm</keyword>
<feature type="domain" description="B box-type" evidence="19">
    <location>
        <begin position="93"/>
        <end position="134"/>
    </location>
</feature>
<dbReference type="Gene3D" id="3.30.160.60">
    <property type="entry name" value="Classic Zinc Finger"/>
    <property type="match status" value="1"/>
</dbReference>
<evidence type="ECO:0000256" key="16">
    <source>
        <dbReference type="PROSITE-ProRule" id="PRU00024"/>
    </source>
</evidence>
<evidence type="ECO:0000256" key="9">
    <source>
        <dbReference type="ARBA" id="ARBA00022699"/>
    </source>
</evidence>
<dbReference type="InterPro" id="IPR000315">
    <property type="entry name" value="Znf_B-box"/>
</dbReference>
<evidence type="ECO:0000256" key="15">
    <source>
        <dbReference type="ARBA" id="ARBA00034460"/>
    </source>
</evidence>
<accession>A0ABM5FHE5</accession>
<dbReference type="Gene3D" id="2.60.120.920">
    <property type="match status" value="1"/>
</dbReference>
<evidence type="ECO:0000256" key="3">
    <source>
        <dbReference type="ARBA" id="ARBA00004906"/>
    </source>
</evidence>
<keyword evidence="11 16" id="KW-0863">Zinc-finger</keyword>
<sequence length="485" mass="55358">MAAALGRALQDLSEEATCSICLDYFKDPVITECGHNFCRACLTHCWEGSEGEKVSCPQCRVKVRRNLIPNRQLANFVEIAKGLRFQGETITEGKGAACGKHQEPLKLFCKDDEALICVVCDKSKEHREHQVVPLEEAAQNYKDQTCTVIELLKFSREKIASKKEENEKDSQDLLKCIEAEEEATTGVFRQLHQFLEEQEKLLLAQMKELKEEIARERDELQVEFSTGLATLDGLIQETEESYQKPPYEYLKDLRKSLMRHVEPMESVVPEERQFSPSLKWKTWEFSDINPFLQGIMKQFKDMFVSGLQPQKANVTLDPDTAHPRIKLTNSHKTMRIGFEGKDLPPNPKRFDHYLFALGREEFKEGRHFWEVTVSRSEDWAVGVARSSVRRKGRFACGPEEGFWVVGHCEGEHTIPGFIYVSEVKTIRVSLNHPGKRLAFYNGKTGDLLCVFSAPLFSGEPVRPFFYLGEKGGCFSSFKTELTLAP</sequence>
<dbReference type="Pfam" id="PF13765">
    <property type="entry name" value="PRY"/>
    <property type="match status" value="1"/>
</dbReference>
<comment type="pathway">
    <text evidence="3">Protein modification; protein ubiquitination.</text>
</comment>
<comment type="catalytic activity">
    <reaction evidence="1">
        <text>S-ubiquitinyl-[E2 ubiquitin-conjugating enzyme]-L-cysteine + [acceptor protein]-L-lysine = [E2 ubiquitin-conjugating enzyme]-L-cysteine + N(6)-ubiquitinyl-[acceptor protein]-L-lysine.</text>
        <dbReference type="EC" id="2.3.2.27"/>
    </reaction>
</comment>
<evidence type="ECO:0000256" key="12">
    <source>
        <dbReference type="ARBA" id="ARBA00022786"/>
    </source>
</evidence>
<dbReference type="InterPro" id="IPR003879">
    <property type="entry name" value="Butyrophylin_SPRY"/>
</dbReference>
<feature type="domain" description="B30.2/SPRY" evidence="20">
    <location>
        <begin position="294"/>
        <end position="485"/>
    </location>
</feature>
<dbReference type="InterPro" id="IPR013083">
    <property type="entry name" value="Znf_RING/FYVE/PHD"/>
</dbReference>
<evidence type="ECO:0000259" key="19">
    <source>
        <dbReference type="PROSITE" id="PS50119"/>
    </source>
</evidence>
<dbReference type="InterPro" id="IPR013320">
    <property type="entry name" value="ConA-like_dom_sf"/>
</dbReference>
<dbReference type="PROSITE" id="PS50119">
    <property type="entry name" value="ZF_BBOX"/>
    <property type="match status" value="1"/>
</dbReference>
<evidence type="ECO:0000256" key="7">
    <source>
        <dbReference type="ARBA" id="ARBA00022490"/>
    </source>
</evidence>
<evidence type="ECO:0000256" key="11">
    <source>
        <dbReference type="ARBA" id="ARBA00022771"/>
    </source>
</evidence>
<dbReference type="Proteomes" id="UP001652642">
    <property type="component" value="Chromosome 2"/>
</dbReference>
<dbReference type="SMART" id="SM00449">
    <property type="entry name" value="SPRY"/>
    <property type="match status" value="1"/>
</dbReference>
<dbReference type="InterPro" id="IPR001870">
    <property type="entry name" value="B30.2/SPRY"/>
</dbReference>
<evidence type="ECO:0000256" key="6">
    <source>
        <dbReference type="ARBA" id="ARBA00012483"/>
    </source>
</evidence>
<keyword evidence="9" id="KW-0800">Toxin</keyword>
<dbReference type="SMART" id="SM00589">
    <property type="entry name" value="PRY"/>
    <property type="match status" value="1"/>
</dbReference>
<evidence type="ECO:0000256" key="1">
    <source>
        <dbReference type="ARBA" id="ARBA00000900"/>
    </source>
</evidence>
<keyword evidence="9" id="KW-0528">Neurotoxin</keyword>
<dbReference type="InterPro" id="IPR003877">
    <property type="entry name" value="SPRY_dom"/>
</dbReference>
<dbReference type="PRINTS" id="PR01407">
    <property type="entry name" value="BUTYPHLNCDUF"/>
</dbReference>
<dbReference type="PANTHER" id="PTHR24103">
    <property type="entry name" value="E3 UBIQUITIN-PROTEIN LIGASE TRIM"/>
    <property type="match status" value="1"/>
</dbReference>
<keyword evidence="14 17" id="KW-0175">Coiled coil</keyword>
<evidence type="ECO:0000313" key="22">
    <source>
        <dbReference type="RefSeq" id="XP_072844826.1"/>
    </source>
</evidence>
<dbReference type="InterPro" id="IPR020457">
    <property type="entry name" value="Znf_B-box_chordata"/>
</dbReference>
<evidence type="ECO:0000256" key="14">
    <source>
        <dbReference type="ARBA" id="ARBA00023054"/>
    </source>
</evidence>
<evidence type="ECO:0000256" key="17">
    <source>
        <dbReference type="SAM" id="Coils"/>
    </source>
</evidence>
<dbReference type="CDD" id="cd16594">
    <property type="entry name" value="RING-HC_TRIM7-like_C-IV"/>
    <property type="match status" value="1"/>
</dbReference>
<dbReference type="InterPro" id="IPR006574">
    <property type="entry name" value="PRY"/>
</dbReference>
<dbReference type="PROSITE" id="PS50188">
    <property type="entry name" value="B302_SPRY"/>
    <property type="match status" value="1"/>
</dbReference>
<feature type="domain" description="RING-type" evidence="18">
    <location>
        <begin position="18"/>
        <end position="60"/>
    </location>
</feature>
<dbReference type="SUPFAM" id="SSF57850">
    <property type="entry name" value="RING/U-box"/>
    <property type="match status" value="1"/>
</dbReference>
<dbReference type="InterPro" id="IPR050143">
    <property type="entry name" value="TRIM/RBCC"/>
</dbReference>
<organism evidence="21 22">
    <name type="scientific">Pogona vitticeps</name>
    <name type="common">central bearded dragon</name>
    <dbReference type="NCBI Taxonomy" id="103695"/>
    <lineage>
        <taxon>Eukaryota</taxon>
        <taxon>Metazoa</taxon>
        <taxon>Chordata</taxon>
        <taxon>Craniata</taxon>
        <taxon>Vertebrata</taxon>
        <taxon>Euteleostomi</taxon>
        <taxon>Lepidosauria</taxon>
        <taxon>Squamata</taxon>
        <taxon>Bifurcata</taxon>
        <taxon>Unidentata</taxon>
        <taxon>Episquamata</taxon>
        <taxon>Toxicofera</taxon>
        <taxon>Iguania</taxon>
        <taxon>Acrodonta</taxon>
        <taxon>Agamidae</taxon>
        <taxon>Amphibolurinae</taxon>
        <taxon>Pogona</taxon>
    </lineage>
</organism>
<reference evidence="21" key="1">
    <citation type="submission" date="2025-05" db="UniProtKB">
        <authorList>
            <consortium name="RefSeq"/>
        </authorList>
    </citation>
    <scope>NUCLEOTIDE SEQUENCE [LARGE SCALE GENOMIC DNA]</scope>
</reference>
<dbReference type="InterPro" id="IPR017907">
    <property type="entry name" value="Znf_RING_CS"/>
</dbReference>
<comment type="function">
    <text evidence="15">Neurotoxin that produces dose-dependent hypolocomotion and hyperalgesia in mice. May directly act on the central nervous system, as it is 6500-fold more potent when administered intracerebroventricularly than intraperitoneal.</text>
</comment>
<comment type="similarity">
    <text evidence="5">Belongs to the ohanin/vespryn family.</text>
</comment>
<feature type="coiled-coil region" evidence="17">
    <location>
        <begin position="192"/>
        <end position="226"/>
    </location>
</feature>
<keyword evidence="12" id="KW-0833">Ubl conjugation pathway</keyword>
<reference evidence="22" key="2">
    <citation type="submission" date="2025-08" db="UniProtKB">
        <authorList>
            <consortium name="RefSeq"/>
        </authorList>
    </citation>
    <scope>IDENTIFICATION</scope>
</reference>
<keyword evidence="13" id="KW-0862">Zinc</keyword>
<name>A0ABM5FHE5_9SAUR</name>
<evidence type="ECO:0000259" key="20">
    <source>
        <dbReference type="PROSITE" id="PS50188"/>
    </source>
</evidence>
<keyword evidence="21" id="KW-1185">Reference proteome</keyword>
<dbReference type="SUPFAM" id="SSF57845">
    <property type="entry name" value="B-box zinc-binding domain"/>
    <property type="match status" value="1"/>
</dbReference>
<keyword evidence="8" id="KW-0808">Transferase</keyword>
<evidence type="ECO:0000256" key="13">
    <source>
        <dbReference type="ARBA" id="ARBA00022833"/>
    </source>
</evidence>